<feature type="region of interest" description="Disordered" evidence="1">
    <location>
        <begin position="343"/>
        <end position="366"/>
    </location>
</feature>
<dbReference type="EMBL" id="CP022685">
    <property type="protein sequence ID" value="ATL26276.1"/>
    <property type="molecule type" value="Genomic_DNA"/>
</dbReference>
<protein>
    <submittedName>
        <fullName evidence="3">Uncharacterized protein</fullName>
    </submittedName>
</protein>
<gene>
    <name evidence="3" type="ORF">KY5_1258</name>
</gene>
<dbReference type="AlphaFoldDB" id="A0A291Q452"/>
<feature type="compositionally biased region" description="Pro residues" evidence="1">
    <location>
        <begin position="58"/>
        <end position="73"/>
    </location>
</feature>
<feature type="transmembrane region" description="Helical" evidence="2">
    <location>
        <begin position="7"/>
        <end position="26"/>
    </location>
</feature>
<dbReference type="KEGG" id="sfk:KY5_1258"/>
<evidence type="ECO:0000256" key="2">
    <source>
        <dbReference type="SAM" id="Phobius"/>
    </source>
</evidence>
<keyword evidence="4" id="KW-1185">Reference proteome</keyword>
<accession>A0A291Q452</accession>
<dbReference type="Proteomes" id="UP000221011">
    <property type="component" value="Chromosome"/>
</dbReference>
<organism evidence="3 4">
    <name type="scientific">Streptomyces formicae</name>
    <dbReference type="NCBI Taxonomy" id="1616117"/>
    <lineage>
        <taxon>Bacteria</taxon>
        <taxon>Bacillati</taxon>
        <taxon>Actinomycetota</taxon>
        <taxon>Actinomycetes</taxon>
        <taxon>Kitasatosporales</taxon>
        <taxon>Streptomycetaceae</taxon>
        <taxon>Streptomyces</taxon>
    </lineage>
</organism>
<keyword evidence="2" id="KW-1133">Transmembrane helix</keyword>
<evidence type="ECO:0000313" key="3">
    <source>
        <dbReference type="EMBL" id="ATL26276.1"/>
    </source>
</evidence>
<name>A0A291Q452_9ACTN</name>
<keyword evidence="2" id="KW-0812">Transmembrane</keyword>
<evidence type="ECO:0000313" key="4">
    <source>
        <dbReference type="Proteomes" id="UP000221011"/>
    </source>
</evidence>
<feature type="region of interest" description="Disordered" evidence="1">
    <location>
        <begin position="56"/>
        <end position="77"/>
    </location>
</feature>
<feature type="region of interest" description="Disordered" evidence="1">
    <location>
        <begin position="270"/>
        <end position="291"/>
    </location>
</feature>
<sequence>MSSGQKTMTAFVTVILGLILVILGLSASWPPWAWPATAALLLVIALVTHRVLDQGSDSPPPYFPPDPDEPLPSPQRQEQRVAYVALPSSVADYDFSFSATVRWALLEAPDDAPYINPAGLAIDAVLQRARAVTAQQPPHQAAFVQHQLDGALGTMRPDATGRILAMALDVSLHLSDIDRDRLAKLSNVRKDEDVWEHERNYERSKRAYLGDDVLKDPGSAVVWWLARNDEKVEGAVDRIGLLARLSAAANNERVAPAFEHLAAPTMPAFAASASEGGPRSTPTWEPLGFSALPDDEAADEARESPLDSLLAWFGFSADDEDLELFAERVIDLARAHGKADVIDEVKRRFQPTRPDSDDASPPEYAP</sequence>
<reference evidence="3 4" key="1">
    <citation type="submission" date="2017-08" db="EMBL/GenBank/DDBJ databases">
        <title>Complete Genome Sequence of Streptomyces formicae KY5, the formicamycin producer.</title>
        <authorList>
            <person name="Holmes N.A."/>
            <person name="Devine R."/>
            <person name="Qin Z."/>
            <person name="Seipke R.F."/>
            <person name="Wilkinson B."/>
            <person name="Hutchings M.I."/>
        </authorList>
    </citation>
    <scope>NUCLEOTIDE SEQUENCE [LARGE SCALE GENOMIC DNA]</scope>
    <source>
        <strain evidence="3 4">KY5</strain>
    </source>
</reference>
<keyword evidence="2" id="KW-0472">Membrane</keyword>
<proteinExistence type="predicted"/>
<evidence type="ECO:0000256" key="1">
    <source>
        <dbReference type="SAM" id="MobiDB-lite"/>
    </source>
</evidence>
<dbReference type="RefSeq" id="WP_159072497.1">
    <property type="nucleotide sequence ID" value="NZ_CP022685.1"/>
</dbReference>